<keyword evidence="3" id="KW-0133">Cell shape</keyword>
<feature type="transmembrane region" description="Helical" evidence="6">
    <location>
        <begin position="277"/>
        <end position="297"/>
    </location>
</feature>
<evidence type="ECO:0000313" key="8">
    <source>
        <dbReference type="Proteomes" id="UP000004217"/>
    </source>
</evidence>
<dbReference type="GO" id="GO:0015648">
    <property type="term" value="F:lipid-linked peptidoglycan transporter activity"/>
    <property type="evidence" value="ECO:0007669"/>
    <property type="project" value="TreeGrafter"/>
</dbReference>
<dbReference type="RefSeq" id="WP_007496878.1">
    <property type="nucleotide sequence ID" value="NZ_AGBF01000056.1"/>
</dbReference>
<dbReference type="PANTHER" id="PTHR30474:SF3">
    <property type="entry name" value="PEPTIDOGLYCAN GLYCOSYLTRANSFERASE RODA"/>
    <property type="match status" value="1"/>
</dbReference>
<feature type="transmembrane region" description="Helical" evidence="6">
    <location>
        <begin position="254"/>
        <end position="270"/>
    </location>
</feature>
<keyword evidence="8" id="KW-1185">Reference proteome</keyword>
<name>G2GDJ0_9ACTN</name>
<feature type="transmembrane region" description="Helical" evidence="6">
    <location>
        <begin position="192"/>
        <end position="209"/>
    </location>
</feature>
<feature type="transmembrane region" description="Helical" evidence="6">
    <location>
        <begin position="358"/>
        <end position="379"/>
    </location>
</feature>
<comment type="caution">
    <text evidence="7">The sequence shown here is derived from an EMBL/GenBank/DDBJ whole genome shotgun (WGS) entry which is preliminary data.</text>
</comment>
<dbReference type="GO" id="GO:0032153">
    <property type="term" value="C:cell division site"/>
    <property type="evidence" value="ECO:0007669"/>
    <property type="project" value="TreeGrafter"/>
</dbReference>
<dbReference type="OrthoDB" id="9812661at2"/>
<feature type="transmembrane region" description="Helical" evidence="6">
    <location>
        <begin position="28"/>
        <end position="49"/>
    </location>
</feature>
<keyword evidence="2 6" id="KW-0812">Transmembrane</keyword>
<feature type="transmembrane region" description="Helical" evidence="6">
    <location>
        <begin position="124"/>
        <end position="141"/>
    </location>
</feature>
<keyword evidence="4 6" id="KW-1133">Transmembrane helix</keyword>
<dbReference type="PATRIC" id="fig|700597.3.peg.3514"/>
<dbReference type="Pfam" id="PF01098">
    <property type="entry name" value="FTSW_RODA_SPOVE"/>
    <property type="match status" value="1"/>
</dbReference>
<comment type="subcellular location">
    <subcellularLocation>
        <location evidence="1">Membrane</location>
        <topology evidence="1">Multi-pass membrane protein</topology>
    </subcellularLocation>
</comment>
<dbReference type="Proteomes" id="UP000004217">
    <property type="component" value="Unassembled WGS sequence"/>
</dbReference>
<sequence length="479" mass="50808">MSSTTNSPTHHTSTIGAIGAPSRRNTELALLVFAVVIPVFAYANVGLAINGEVPAGLLGYGVGLGLLAGIGHLAVRKFAPYADPLMLPLATLLNGLGLVAIWRLDQSKRLQQSSQYVEAAPRQLLYSALGVALLVAVLIFLKDHRVLQRYTYISMAAALVLLVLPLVPGLGADVFGAKIWIKIPGLGTVQPGEFAKIALAVFFAGYLMVKRDALALASRRFLGLYLPRGRDLGPILVVWAISILILIFETDLGTSLLFFGMFIIMLYVATERTSWIVFGLLMSATGAVGVASFQPHIQTRVQAWLDPMREYQLSRQGVFGHTEQVMQALWAFGSGGTLGTGLGQGNSDLIGFAANSDFILATFGEELGLAGVMAILLVYGLIVERGVRTALAARDPFGKLLAIGLSGSFALQVFVVAGGVMGLIPLTGMTLPFVAYGGSSVIANWALIGILLRISDTARRPAPAPAPNPDAEMTQVVRP</sequence>
<feature type="transmembrane region" description="Helical" evidence="6">
    <location>
        <begin position="433"/>
        <end position="452"/>
    </location>
</feature>
<evidence type="ECO:0000256" key="2">
    <source>
        <dbReference type="ARBA" id="ARBA00022692"/>
    </source>
</evidence>
<evidence type="ECO:0000313" key="7">
    <source>
        <dbReference type="EMBL" id="EGX58411.1"/>
    </source>
</evidence>
<dbReference type="EMBL" id="AGBF01000056">
    <property type="protein sequence ID" value="EGX58411.1"/>
    <property type="molecule type" value="Genomic_DNA"/>
</dbReference>
<feature type="transmembrane region" description="Helical" evidence="6">
    <location>
        <begin position="400"/>
        <end position="427"/>
    </location>
</feature>
<evidence type="ECO:0000256" key="3">
    <source>
        <dbReference type="ARBA" id="ARBA00022960"/>
    </source>
</evidence>
<dbReference type="GO" id="GO:0051301">
    <property type="term" value="P:cell division"/>
    <property type="evidence" value="ECO:0007669"/>
    <property type="project" value="InterPro"/>
</dbReference>
<keyword evidence="5 6" id="KW-0472">Membrane</keyword>
<feature type="transmembrane region" description="Helical" evidence="6">
    <location>
        <begin position="153"/>
        <end position="172"/>
    </location>
</feature>
<dbReference type="AlphaFoldDB" id="G2GDJ0"/>
<feature type="transmembrane region" description="Helical" evidence="6">
    <location>
        <begin position="87"/>
        <end position="104"/>
    </location>
</feature>
<dbReference type="GO" id="GO:0005886">
    <property type="term" value="C:plasma membrane"/>
    <property type="evidence" value="ECO:0007669"/>
    <property type="project" value="TreeGrafter"/>
</dbReference>
<accession>G2GDJ0</accession>
<dbReference type="PANTHER" id="PTHR30474">
    <property type="entry name" value="CELL CYCLE PROTEIN"/>
    <property type="match status" value="1"/>
</dbReference>
<proteinExistence type="predicted"/>
<protein>
    <submittedName>
        <fullName evidence="7">FtsW/RodA/SpoVE family cell cycle protein</fullName>
    </submittedName>
</protein>
<reference evidence="7 8" key="1">
    <citation type="submission" date="2011-08" db="EMBL/GenBank/DDBJ databases">
        <authorList>
            <person name="Lin Y."/>
            <person name="Hao X."/>
            <person name="Johnstone L."/>
            <person name="Miller S.J."/>
            <person name="Wei G."/>
            <person name="Rensing C."/>
        </authorList>
    </citation>
    <scope>NUCLEOTIDE SEQUENCE [LARGE SCALE GENOMIC DNA]</scope>
    <source>
        <strain evidence="7 8">K42</strain>
    </source>
</reference>
<organism evidence="7 8">
    <name type="scientific">Streptomyces zinciresistens K42</name>
    <dbReference type="NCBI Taxonomy" id="700597"/>
    <lineage>
        <taxon>Bacteria</taxon>
        <taxon>Bacillati</taxon>
        <taxon>Actinomycetota</taxon>
        <taxon>Actinomycetes</taxon>
        <taxon>Kitasatosporales</taxon>
        <taxon>Streptomycetaceae</taxon>
        <taxon>Streptomyces</taxon>
    </lineage>
</organism>
<feature type="transmembrane region" description="Helical" evidence="6">
    <location>
        <begin position="230"/>
        <end position="248"/>
    </location>
</feature>
<evidence type="ECO:0000256" key="1">
    <source>
        <dbReference type="ARBA" id="ARBA00004141"/>
    </source>
</evidence>
<gene>
    <name evidence="7" type="ORF">SZN_17927</name>
</gene>
<feature type="transmembrane region" description="Helical" evidence="6">
    <location>
        <begin position="55"/>
        <end position="75"/>
    </location>
</feature>
<evidence type="ECO:0000256" key="6">
    <source>
        <dbReference type="SAM" id="Phobius"/>
    </source>
</evidence>
<dbReference type="GO" id="GO:0008360">
    <property type="term" value="P:regulation of cell shape"/>
    <property type="evidence" value="ECO:0007669"/>
    <property type="project" value="UniProtKB-KW"/>
</dbReference>
<evidence type="ECO:0000256" key="4">
    <source>
        <dbReference type="ARBA" id="ARBA00022989"/>
    </source>
</evidence>
<dbReference type="InterPro" id="IPR001182">
    <property type="entry name" value="FtsW/RodA"/>
</dbReference>
<evidence type="ECO:0000256" key="5">
    <source>
        <dbReference type="ARBA" id="ARBA00023136"/>
    </source>
</evidence>